<comment type="subcellular location">
    <subcellularLocation>
        <location evidence="1 11">Cytoplasm</location>
    </subcellularLocation>
</comment>
<dbReference type="CDD" id="cd00798">
    <property type="entry name" value="INT_XerDC_C"/>
    <property type="match status" value="1"/>
</dbReference>
<evidence type="ECO:0000259" key="12">
    <source>
        <dbReference type="PROSITE" id="PS51898"/>
    </source>
</evidence>
<dbReference type="STRING" id="360911.EAT1b_0452"/>
<keyword evidence="5 11" id="KW-0132">Cell division</keyword>
<evidence type="ECO:0000313" key="15">
    <source>
        <dbReference type="Proteomes" id="UP000000716"/>
    </source>
</evidence>
<dbReference type="EMBL" id="CP001615">
    <property type="protein sequence ID" value="ACQ69384.1"/>
    <property type="molecule type" value="Genomic_DNA"/>
</dbReference>
<dbReference type="SUPFAM" id="SSF56349">
    <property type="entry name" value="DNA breaking-rejoining enzymes"/>
    <property type="match status" value="1"/>
</dbReference>
<dbReference type="KEGG" id="eat:EAT1b_0452"/>
<feature type="active site" evidence="11">
    <location>
        <position position="267"/>
    </location>
</feature>
<dbReference type="Pfam" id="PF02899">
    <property type="entry name" value="Phage_int_SAM_1"/>
    <property type="match status" value="1"/>
</dbReference>
<dbReference type="InterPro" id="IPR011932">
    <property type="entry name" value="Recomb_XerD"/>
</dbReference>
<dbReference type="InterPro" id="IPR002104">
    <property type="entry name" value="Integrase_catalytic"/>
</dbReference>
<keyword evidence="10 11" id="KW-0131">Cell cycle</keyword>
<comment type="function">
    <text evidence="11">Site-specific tyrosine recombinase, which acts by catalyzing the cutting and rejoining of the recombining DNA molecules. The XerC-XerD complex is essential to convert dimers of the bacterial chromosome into monomers to permit their segregation at cell division. It also contributes to the segregational stability of plasmids.</text>
</comment>
<evidence type="ECO:0000256" key="6">
    <source>
        <dbReference type="ARBA" id="ARBA00022829"/>
    </source>
</evidence>
<evidence type="ECO:0000256" key="3">
    <source>
        <dbReference type="ARBA" id="ARBA00015810"/>
    </source>
</evidence>
<dbReference type="NCBIfam" id="TIGR02225">
    <property type="entry name" value="recomb_XerD"/>
    <property type="match status" value="1"/>
</dbReference>
<dbReference type="GO" id="GO:0051301">
    <property type="term" value="P:cell division"/>
    <property type="evidence" value="ECO:0007669"/>
    <property type="project" value="UniProtKB-KW"/>
</dbReference>
<dbReference type="PROSITE" id="PS51898">
    <property type="entry name" value="TYR_RECOMBINASE"/>
    <property type="match status" value="1"/>
</dbReference>
<dbReference type="PANTHER" id="PTHR30349:SF81">
    <property type="entry name" value="TYROSINE RECOMBINASE XERC"/>
    <property type="match status" value="1"/>
</dbReference>
<dbReference type="HAMAP" id="MF_01808">
    <property type="entry name" value="Recomb_XerC_XerD"/>
    <property type="match status" value="1"/>
</dbReference>
<dbReference type="SUPFAM" id="SSF47823">
    <property type="entry name" value="lambda integrase-like, N-terminal domain"/>
    <property type="match status" value="1"/>
</dbReference>
<feature type="domain" description="Core-binding (CB)" evidence="13">
    <location>
        <begin position="1"/>
        <end position="86"/>
    </location>
</feature>
<evidence type="ECO:0000256" key="7">
    <source>
        <dbReference type="ARBA" id="ARBA00022908"/>
    </source>
</evidence>
<reference evidence="14 15" key="1">
    <citation type="journal article" date="2011" name="J. Bacteriol.">
        <title>Complete genome sequence of the Thermophilic Bacterium Exiguobacterium sp. AT1b.</title>
        <authorList>
            <person name="Vishnivetskaya T.A."/>
            <person name="Lucas S."/>
            <person name="Copeland A."/>
            <person name="Lapidus A."/>
            <person name="Glavina Del Rio T."/>
            <person name="Dalin E."/>
            <person name="Tice H."/>
            <person name="Bruce D.C."/>
            <person name="Goodwin L.A."/>
            <person name="Pitluck S."/>
            <person name="Saunders E."/>
            <person name="Brettin T."/>
            <person name="Detter C."/>
            <person name="Han C."/>
            <person name="Larimer F."/>
            <person name="Land M.L."/>
            <person name="Hauser L.J."/>
            <person name="Kyrpides N.C."/>
            <person name="Ovchinnikova G."/>
            <person name="Kathariou S."/>
            <person name="Ramaley R.F."/>
            <person name="Rodrigues D.F."/>
            <person name="Hendrix C."/>
            <person name="Richardson P."/>
            <person name="Tiedje J.M."/>
        </authorList>
    </citation>
    <scope>NUCLEOTIDE SEQUENCE [LARGE SCALE GENOMIC DNA]</scope>
    <source>
        <strain evidence="15">ATCC BAA-1283 / AT1b</strain>
    </source>
</reference>
<protein>
    <recommendedName>
        <fullName evidence="3 11">Tyrosine recombinase XerD</fullName>
    </recommendedName>
</protein>
<accession>C4L386</accession>
<dbReference type="InterPro" id="IPR011010">
    <property type="entry name" value="DNA_brk_join_enz"/>
</dbReference>
<dbReference type="InterPro" id="IPR050090">
    <property type="entry name" value="Tyrosine_recombinase_XerCD"/>
</dbReference>
<comment type="similarity">
    <text evidence="2 11">Belongs to the 'phage' integrase family. XerD subfamily.</text>
</comment>
<evidence type="ECO:0000256" key="8">
    <source>
        <dbReference type="ARBA" id="ARBA00023125"/>
    </source>
</evidence>
<dbReference type="HAMAP" id="MF_01807">
    <property type="entry name" value="Recomb_XerD"/>
    <property type="match status" value="1"/>
</dbReference>
<dbReference type="NCBIfam" id="NF001399">
    <property type="entry name" value="PRK00283.1"/>
    <property type="match status" value="1"/>
</dbReference>
<name>C4L386_EXISA</name>
<keyword evidence="6 11" id="KW-0159">Chromosome partition</keyword>
<feature type="active site" description="O-(3'-phospho-DNA)-tyrosine intermediate" evidence="11">
    <location>
        <position position="276"/>
    </location>
</feature>
<dbReference type="GO" id="GO:0005737">
    <property type="term" value="C:cytoplasm"/>
    <property type="evidence" value="ECO:0007669"/>
    <property type="project" value="UniProtKB-SubCell"/>
</dbReference>
<comment type="subunit">
    <text evidence="11">Forms a cyclic heterotetrameric complex composed of two molecules of XerC and two molecules of XerD.</text>
</comment>
<dbReference type="PROSITE" id="PS51900">
    <property type="entry name" value="CB"/>
    <property type="match status" value="1"/>
</dbReference>
<feature type="active site" evidence="11">
    <location>
        <position position="147"/>
    </location>
</feature>
<feature type="active site" evidence="11">
    <location>
        <position position="171"/>
    </location>
</feature>
<evidence type="ECO:0000256" key="9">
    <source>
        <dbReference type="ARBA" id="ARBA00023172"/>
    </source>
</evidence>
<organism evidence="14 15">
    <name type="scientific">Exiguobacterium sp. (strain ATCC BAA-1283 / AT1b)</name>
    <dbReference type="NCBI Taxonomy" id="360911"/>
    <lineage>
        <taxon>Bacteria</taxon>
        <taxon>Bacillati</taxon>
        <taxon>Bacillota</taxon>
        <taxon>Bacilli</taxon>
        <taxon>Bacillales</taxon>
        <taxon>Bacillales Family XII. Incertae Sedis</taxon>
        <taxon>Exiguobacterium</taxon>
    </lineage>
</organism>
<dbReference type="Proteomes" id="UP000000716">
    <property type="component" value="Chromosome"/>
</dbReference>
<dbReference type="HOGENOM" id="CLU_027562_9_6_9"/>
<evidence type="ECO:0000256" key="2">
    <source>
        <dbReference type="ARBA" id="ARBA00010450"/>
    </source>
</evidence>
<feature type="active site" evidence="11">
    <location>
        <position position="244"/>
    </location>
</feature>
<evidence type="ECO:0000256" key="1">
    <source>
        <dbReference type="ARBA" id="ARBA00004496"/>
    </source>
</evidence>
<dbReference type="InterPro" id="IPR013762">
    <property type="entry name" value="Integrase-like_cat_sf"/>
</dbReference>
<dbReference type="Gene3D" id="1.10.443.10">
    <property type="entry name" value="Intergrase catalytic core"/>
    <property type="match status" value="1"/>
</dbReference>
<dbReference type="AlphaFoldDB" id="C4L386"/>
<dbReference type="InterPro" id="IPR044068">
    <property type="entry name" value="CB"/>
</dbReference>
<dbReference type="PANTHER" id="PTHR30349">
    <property type="entry name" value="PHAGE INTEGRASE-RELATED"/>
    <property type="match status" value="1"/>
</dbReference>
<keyword evidence="9 11" id="KW-0233">DNA recombination</keyword>
<dbReference type="Pfam" id="PF00589">
    <property type="entry name" value="Phage_integrase"/>
    <property type="match status" value="1"/>
</dbReference>
<evidence type="ECO:0000313" key="14">
    <source>
        <dbReference type="EMBL" id="ACQ69384.1"/>
    </source>
</evidence>
<dbReference type="Gene3D" id="1.10.150.130">
    <property type="match status" value="1"/>
</dbReference>
<proteinExistence type="inferred from homology"/>
<dbReference type="eggNOG" id="COG4974">
    <property type="taxonomic scope" value="Bacteria"/>
</dbReference>
<evidence type="ECO:0000259" key="13">
    <source>
        <dbReference type="PROSITE" id="PS51900"/>
    </source>
</evidence>
<evidence type="ECO:0000256" key="10">
    <source>
        <dbReference type="ARBA" id="ARBA00023306"/>
    </source>
</evidence>
<keyword evidence="4 11" id="KW-0963">Cytoplasm</keyword>
<keyword evidence="7 11" id="KW-0229">DNA integration</keyword>
<dbReference type="NCBIfam" id="NF040815">
    <property type="entry name" value="recomb_XerA_Arch"/>
    <property type="match status" value="1"/>
</dbReference>
<keyword evidence="15" id="KW-1185">Reference proteome</keyword>
<evidence type="ECO:0000256" key="11">
    <source>
        <dbReference type="HAMAP-Rule" id="MF_01807"/>
    </source>
</evidence>
<dbReference type="InterPro" id="IPR004107">
    <property type="entry name" value="Integrase_SAM-like_N"/>
</dbReference>
<feature type="domain" description="Tyr recombinase" evidence="12">
    <location>
        <begin position="107"/>
        <end position="289"/>
    </location>
</feature>
<gene>
    <name evidence="11" type="primary">xerD</name>
    <name evidence="14" type="ordered locus">EAT1b_0452</name>
</gene>
<evidence type="ECO:0000256" key="5">
    <source>
        <dbReference type="ARBA" id="ARBA00022618"/>
    </source>
</evidence>
<evidence type="ECO:0000256" key="4">
    <source>
        <dbReference type="ARBA" id="ARBA00022490"/>
    </source>
</evidence>
<dbReference type="GO" id="GO:0003677">
    <property type="term" value="F:DNA binding"/>
    <property type="evidence" value="ECO:0007669"/>
    <property type="project" value="UniProtKB-UniRule"/>
</dbReference>
<dbReference type="InterPro" id="IPR023009">
    <property type="entry name" value="Tyrosine_recombinase_XerC/XerD"/>
</dbReference>
<keyword evidence="8 11" id="KW-0238">DNA-binding</keyword>
<dbReference type="GO" id="GO:0006313">
    <property type="term" value="P:DNA transposition"/>
    <property type="evidence" value="ECO:0007669"/>
    <property type="project" value="UniProtKB-UniRule"/>
</dbReference>
<sequence length="295" mass="33579">MMRSHIESFLQYMTVEKRMSANTRQAYASDLTQYASTLTQLGVEEWNEVTRSHIVKHIEELSQAGRASSSLRRAVSSIRMFHHHLKMTGVTTTDPSLYLESPKAEKQLPDTWSQTEVERLLDSVPTSDPLSLRDRAMLELLYGTGMRVSELLGLDLDDLQFELGYLQCEGKGERARIIPVSSVAQSFVERYIQQARNGLGGRETEALFLNGRGGRLSRQGFWKMIKRRAKLAGIEKEITPHVLRHSFATHLLENGADLRAIQQMLGHADLATTQVYTHVNKSRLHDVYRKHHPRA</sequence>
<dbReference type="GO" id="GO:0007059">
    <property type="term" value="P:chromosome segregation"/>
    <property type="evidence" value="ECO:0007669"/>
    <property type="project" value="UniProtKB-UniRule"/>
</dbReference>
<feature type="active site" evidence="11">
    <location>
        <position position="241"/>
    </location>
</feature>
<dbReference type="GO" id="GO:0009037">
    <property type="term" value="F:tyrosine-based site-specific recombinase activity"/>
    <property type="evidence" value="ECO:0007669"/>
    <property type="project" value="UniProtKB-UniRule"/>
</dbReference>
<dbReference type="InterPro" id="IPR010998">
    <property type="entry name" value="Integrase_recombinase_N"/>
</dbReference>